<sequence length="588" mass="64571">MAATATTGGGDTMKQQAHSRTPTVHYIRLGKEECFAGTPQGRQEHIGIQQLATTNAARRTPCSRVQREGRGSVSSQVARNRVIHLALVDLLHWIPLDDVAPSYAILWTSTRTLCTYNVHGAAPLPTGPGPSLHTRSSYVSEFLSVLLDIYYCPLSSSEVQWPLFSNVVPNSKYPSPSVSALAMTHELLILTSKEIINEEAINDWPERVQGAGHSEALRRGRVYLFLERAGSAPLYVQSSHFSYNKEDTVNATLDHLDRLKEIILDGGYAGFEWTERITSEPAPPTLEILSLGNSSHSEVDADAFPALRCMSLKGYVFKANPAALTDLHSLSININTTYTIHRGGRSSTAHYIDPVDFFASLNGLPFLNDVVYQGAAHQDYKALAHTPDPSYRSHRDVLLAVMRSRGFGQGRPVEERKTITAFFDLTVRVIGGLEAAGKIFGQLENVTELRCGYLTEMSLALCDGPLNESQARSLPSLKKAALFASLSFGREPVLLSRLKEELYTRKAAGAGIEIETWQTDIIDIVETASSQEMWWSRGDTVQVWLVIQWVGGSGGGRMRYDVLCIIMQFLVAEEGGKGVKGAFLGVAM</sequence>
<proteinExistence type="predicted"/>
<comment type="caution">
    <text evidence="2">The sequence shown here is derived from an EMBL/GenBank/DDBJ whole genome shotgun (WGS) entry which is preliminary data.</text>
</comment>
<keyword evidence="3" id="KW-1185">Reference proteome</keyword>
<reference evidence="2" key="1">
    <citation type="submission" date="2020-11" db="EMBL/GenBank/DDBJ databases">
        <authorList>
            <consortium name="DOE Joint Genome Institute"/>
            <person name="Ahrendt S."/>
            <person name="Riley R."/>
            <person name="Andreopoulos W."/>
            <person name="Labutti K."/>
            <person name="Pangilinan J."/>
            <person name="Ruiz-Duenas F.J."/>
            <person name="Barrasa J.M."/>
            <person name="Sanchez-Garcia M."/>
            <person name="Camarero S."/>
            <person name="Miyauchi S."/>
            <person name="Serrano A."/>
            <person name="Linde D."/>
            <person name="Babiker R."/>
            <person name="Drula E."/>
            <person name="Ayuso-Fernandez I."/>
            <person name="Pacheco R."/>
            <person name="Padilla G."/>
            <person name="Ferreira P."/>
            <person name="Barriuso J."/>
            <person name="Kellner H."/>
            <person name="Castanera R."/>
            <person name="Alfaro M."/>
            <person name="Ramirez L."/>
            <person name="Pisabarro A.G."/>
            <person name="Kuo A."/>
            <person name="Tritt A."/>
            <person name="Lipzen A."/>
            <person name="He G."/>
            <person name="Yan M."/>
            <person name="Ng V."/>
            <person name="Cullen D."/>
            <person name="Martin F."/>
            <person name="Rosso M.-N."/>
            <person name="Henrissat B."/>
            <person name="Hibbett D."/>
            <person name="Martinez A.T."/>
            <person name="Grigoriev I.V."/>
        </authorList>
    </citation>
    <scope>NUCLEOTIDE SEQUENCE</scope>
    <source>
        <strain evidence="2">ATCC 90797</strain>
    </source>
</reference>
<accession>A0A9P6D3S9</accession>
<feature type="region of interest" description="Disordered" evidence="1">
    <location>
        <begin position="1"/>
        <end position="21"/>
    </location>
</feature>
<gene>
    <name evidence="2" type="ORF">BDN71DRAFT_1434982</name>
</gene>
<name>A0A9P6D3S9_PLEER</name>
<protein>
    <submittedName>
        <fullName evidence="2">Uncharacterized protein</fullName>
    </submittedName>
</protein>
<organism evidence="2 3">
    <name type="scientific">Pleurotus eryngii</name>
    <name type="common">Boletus of the steppes</name>
    <dbReference type="NCBI Taxonomy" id="5323"/>
    <lineage>
        <taxon>Eukaryota</taxon>
        <taxon>Fungi</taxon>
        <taxon>Dikarya</taxon>
        <taxon>Basidiomycota</taxon>
        <taxon>Agaricomycotina</taxon>
        <taxon>Agaricomycetes</taxon>
        <taxon>Agaricomycetidae</taxon>
        <taxon>Agaricales</taxon>
        <taxon>Pleurotineae</taxon>
        <taxon>Pleurotaceae</taxon>
        <taxon>Pleurotus</taxon>
    </lineage>
</organism>
<evidence type="ECO:0000313" key="3">
    <source>
        <dbReference type="Proteomes" id="UP000807025"/>
    </source>
</evidence>
<evidence type="ECO:0000313" key="2">
    <source>
        <dbReference type="EMBL" id="KAF9489997.1"/>
    </source>
</evidence>
<dbReference type="Proteomes" id="UP000807025">
    <property type="component" value="Unassembled WGS sequence"/>
</dbReference>
<dbReference type="AlphaFoldDB" id="A0A9P6D3S9"/>
<evidence type="ECO:0000256" key="1">
    <source>
        <dbReference type="SAM" id="MobiDB-lite"/>
    </source>
</evidence>
<dbReference type="EMBL" id="MU154652">
    <property type="protein sequence ID" value="KAF9489997.1"/>
    <property type="molecule type" value="Genomic_DNA"/>
</dbReference>